<comment type="caution">
    <text evidence="1">The sequence shown here is derived from an EMBL/GenBank/DDBJ whole genome shotgun (WGS) entry which is preliminary data.</text>
</comment>
<sequence>MTRREAVVWTCCGGNEPVKNRVASTESLVLRVVNSWFILVEVKCTSNKYSRLTLTDSECPSRPPRWLGTMTQQQNGPLIPRHVRCVCLLFGRAAANCGRTVSILVDRTGQRSLEEDLVYEAASKSVKQLLMTPENFGGKGQSALD</sequence>
<keyword evidence="2" id="KW-1185">Reference proteome</keyword>
<proteinExistence type="predicted"/>
<evidence type="ECO:0000313" key="1">
    <source>
        <dbReference type="EMBL" id="KAK7506483.1"/>
    </source>
</evidence>
<evidence type="ECO:0000313" key="2">
    <source>
        <dbReference type="Proteomes" id="UP001519460"/>
    </source>
</evidence>
<dbReference type="Proteomes" id="UP001519460">
    <property type="component" value="Unassembled WGS sequence"/>
</dbReference>
<protein>
    <submittedName>
        <fullName evidence="1">Uncharacterized protein</fullName>
    </submittedName>
</protein>
<accession>A0ABD0M472</accession>
<dbReference type="EMBL" id="JACVVK020000007">
    <property type="protein sequence ID" value="KAK7506483.1"/>
    <property type="molecule type" value="Genomic_DNA"/>
</dbReference>
<organism evidence="1 2">
    <name type="scientific">Batillaria attramentaria</name>
    <dbReference type="NCBI Taxonomy" id="370345"/>
    <lineage>
        <taxon>Eukaryota</taxon>
        <taxon>Metazoa</taxon>
        <taxon>Spiralia</taxon>
        <taxon>Lophotrochozoa</taxon>
        <taxon>Mollusca</taxon>
        <taxon>Gastropoda</taxon>
        <taxon>Caenogastropoda</taxon>
        <taxon>Sorbeoconcha</taxon>
        <taxon>Cerithioidea</taxon>
        <taxon>Batillariidae</taxon>
        <taxon>Batillaria</taxon>
    </lineage>
</organism>
<gene>
    <name evidence="1" type="ORF">BaRGS_00002595</name>
</gene>
<reference evidence="1 2" key="1">
    <citation type="journal article" date="2023" name="Sci. Data">
        <title>Genome assembly of the Korean intertidal mud-creeper Batillaria attramentaria.</title>
        <authorList>
            <person name="Patra A.K."/>
            <person name="Ho P.T."/>
            <person name="Jun S."/>
            <person name="Lee S.J."/>
            <person name="Kim Y."/>
            <person name="Won Y.J."/>
        </authorList>
    </citation>
    <scope>NUCLEOTIDE SEQUENCE [LARGE SCALE GENOMIC DNA]</scope>
    <source>
        <strain evidence="1">Wonlab-2016</strain>
    </source>
</reference>
<name>A0ABD0M472_9CAEN</name>
<dbReference type="AlphaFoldDB" id="A0ABD0M472"/>